<sequence length="75" mass="8409">MVSQCWLTDALRGLGIWMTDTAGVPLDINQKGVDEEVRIKVVGGQKSLVTRRWVSFITGFKSGLSTLTWIFHPLF</sequence>
<dbReference type="EMBL" id="HACA01013350">
    <property type="protein sequence ID" value="CDW30711.1"/>
    <property type="molecule type" value="Transcribed_RNA"/>
</dbReference>
<protein>
    <submittedName>
        <fullName evidence="1">Uncharacterized protein</fullName>
    </submittedName>
</protein>
<proteinExistence type="predicted"/>
<reference evidence="1" key="1">
    <citation type="submission" date="2014-05" db="EMBL/GenBank/DDBJ databases">
        <authorList>
            <person name="Chronopoulou M."/>
        </authorList>
    </citation>
    <scope>NUCLEOTIDE SEQUENCE</scope>
    <source>
        <tissue evidence="1">Whole organism</tissue>
    </source>
</reference>
<evidence type="ECO:0000313" key="1">
    <source>
        <dbReference type="EMBL" id="CDW30711.1"/>
    </source>
</evidence>
<accession>A0A0K2TZA7</accession>
<dbReference type="AlphaFoldDB" id="A0A0K2TZA7"/>
<organism evidence="1">
    <name type="scientific">Lepeophtheirus salmonis</name>
    <name type="common">Salmon louse</name>
    <name type="synonym">Caligus salmonis</name>
    <dbReference type="NCBI Taxonomy" id="72036"/>
    <lineage>
        <taxon>Eukaryota</taxon>
        <taxon>Metazoa</taxon>
        <taxon>Ecdysozoa</taxon>
        <taxon>Arthropoda</taxon>
        <taxon>Crustacea</taxon>
        <taxon>Multicrustacea</taxon>
        <taxon>Hexanauplia</taxon>
        <taxon>Copepoda</taxon>
        <taxon>Siphonostomatoida</taxon>
        <taxon>Caligidae</taxon>
        <taxon>Lepeophtheirus</taxon>
    </lineage>
</organism>
<name>A0A0K2TZA7_LEPSM</name>